<name>A0A6D2IUG7_9BRAS</name>
<dbReference type="Proteomes" id="UP000467841">
    <property type="component" value="Unassembled WGS sequence"/>
</dbReference>
<comment type="caution">
    <text evidence="2">The sequence shown here is derived from an EMBL/GenBank/DDBJ whole genome shotgun (WGS) entry which is preliminary data.</text>
</comment>
<evidence type="ECO:0000313" key="2">
    <source>
        <dbReference type="EMBL" id="CAA7030217.1"/>
    </source>
</evidence>
<reference evidence="2" key="1">
    <citation type="submission" date="2020-01" db="EMBL/GenBank/DDBJ databases">
        <authorList>
            <person name="Mishra B."/>
        </authorList>
    </citation>
    <scope>NUCLEOTIDE SEQUENCE [LARGE SCALE GENOMIC DNA]</scope>
</reference>
<proteinExistence type="predicted"/>
<accession>A0A6D2IUG7</accession>
<gene>
    <name evidence="2" type="ORF">MERR_LOCUS17452</name>
</gene>
<protein>
    <submittedName>
        <fullName evidence="2">Uncharacterized protein</fullName>
    </submittedName>
</protein>
<dbReference type="EMBL" id="CACVBM020001092">
    <property type="protein sequence ID" value="CAA7030217.1"/>
    <property type="molecule type" value="Genomic_DNA"/>
</dbReference>
<evidence type="ECO:0000313" key="3">
    <source>
        <dbReference type="Proteomes" id="UP000467841"/>
    </source>
</evidence>
<evidence type="ECO:0000256" key="1">
    <source>
        <dbReference type="SAM" id="MobiDB-lite"/>
    </source>
</evidence>
<feature type="region of interest" description="Disordered" evidence="1">
    <location>
        <begin position="106"/>
        <end position="126"/>
    </location>
</feature>
<sequence>MKSCSLDLCLSPMASTLESCRRISTVSDHSSAIRSREINAFYDGGLREYDLVEIQIREILEMARKDCEVTTLELAPARLEPPSGCSVKRSVKRFLEKRKKRNKSFVPNSYTYTTSSSSSSHPFQHI</sequence>
<keyword evidence="3" id="KW-1185">Reference proteome</keyword>
<dbReference type="OrthoDB" id="782771at2759"/>
<organism evidence="2 3">
    <name type="scientific">Microthlaspi erraticum</name>
    <dbReference type="NCBI Taxonomy" id="1685480"/>
    <lineage>
        <taxon>Eukaryota</taxon>
        <taxon>Viridiplantae</taxon>
        <taxon>Streptophyta</taxon>
        <taxon>Embryophyta</taxon>
        <taxon>Tracheophyta</taxon>
        <taxon>Spermatophyta</taxon>
        <taxon>Magnoliopsida</taxon>
        <taxon>eudicotyledons</taxon>
        <taxon>Gunneridae</taxon>
        <taxon>Pentapetalae</taxon>
        <taxon>rosids</taxon>
        <taxon>malvids</taxon>
        <taxon>Brassicales</taxon>
        <taxon>Brassicaceae</taxon>
        <taxon>Coluteocarpeae</taxon>
        <taxon>Microthlaspi</taxon>
    </lineage>
</organism>
<dbReference type="AlphaFoldDB" id="A0A6D2IUG7"/>
<feature type="compositionally biased region" description="Low complexity" evidence="1">
    <location>
        <begin position="109"/>
        <end position="120"/>
    </location>
</feature>